<feature type="compositionally biased region" description="Basic and acidic residues" evidence="2">
    <location>
        <begin position="776"/>
        <end position="834"/>
    </location>
</feature>
<keyword evidence="1" id="KW-0175">Coiled coil</keyword>
<sequence>MSSQETRSARKARKEREESEGLLYPDKPDQVVQESSYKTILKDVWNIVKNVEGMQKSEWTQWTAKKLLENPTQFRRITGKTMGNDDKIKHLLNSIQENTNVKVDLEESGTTRIVRIWFPIPQVQGQTAATLQGHEEEQDEEENEREQSESEGPPLAQNSIEIDENNESSEEDGESGSDTDREDINASILQIEKDMDEKLENTRDAIDNYNNNEPDSQDARERTDFMQTLNAVSAHMNQLLETTKKLDEKYRTRADKILEELIKKEKVKMKEHMKTLEAKMEKDLKAKLEKDLETKLMNTLQANLQANLQSMEAQTNKRIKDLMEERGEQELERQKDDLDSFKEDLLLQMENERIKTDKQWKEQFEKEKNQAKFPLPYHPPGAPTISTPFNTNVPVSQAIKHTNTPRSPGRQAKLTDYDKPDTYVYEGSKFTVRPQLLIDSVNNIPTLKDKDDIIYVYTAIHTVARTSGVLLTTPATIQIYTMHHPYPTTFGIRCDAESNPNIDFQASVSLNQLYKLMDRALYNLLTEVISEDYYEAKQIMDNAARDGEGYKALYMLLKLCLPRLNPMVAPTVPPLWTQGTELTKFVAKVRSYKDFDSNFDDETAIRHILQHVPEDEYPGVATVRGKYQAYVDAKETYDIQYSNIPNPPLPPPLPGDVSLAYIAYNINKNPVNATTRRMIAEEINKHPINAITRRAITEEIQKVQATIEVEEPTVMLTRRTGTKELCQACGTYGHQANIDGCDQLAIVQNCLKFRQLCKKNNEESTIKNIQEKYKNFNEDKKKRSQEMSTRRNTERGNRKNDRNTERQSRSKDERRSRSRDRTRITRVTSAHEDSDSLYTDLSDDEYSFDTSESYDRY</sequence>
<dbReference type="AlphaFoldDB" id="A0AAD3GZ95"/>
<organism evidence="3 4">
    <name type="scientific">Chaetoceros tenuissimus</name>
    <dbReference type="NCBI Taxonomy" id="426638"/>
    <lineage>
        <taxon>Eukaryota</taxon>
        <taxon>Sar</taxon>
        <taxon>Stramenopiles</taxon>
        <taxon>Ochrophyta</taxon>
        <taxon>Bacillariophyta</taxon>
        <taxon>Coscinodiscophyceae</taxon>
        <taxon>Chaetocerotophycidae</taxon>
        <taxon>Chaetocerotales</taxon>
        <taxon>Chaetocerotaceae</taxon>
        <taxon>Chaetoceros</taxon>
    </lineage>
</organism>
<feature type="region of interest" description="Disordered" evidence="2">
    <location>
        <begin position="125"/>
        <end position="183"/>
    </location>
</feature>
<feature type="region of interest" description="Disordered" evidence="2">
    <location>
        <begin position="776"/>
        <end position="857"/>
    </location>
</feature>
<dbReference type="PANTHER" id="PTHR36812:SF9">
    <property type="entry name" value="MYB-LIKE PROTEIN X ISOFORM X1"/>
    <property type="match status" value="1"/>
</dbReference>
<name>A0AAD3GZ95_9STRA</name>
<feature type="region of interest" description="Disordered" evidence="2">
    <location>
        <begin position="1"/>
        <end position="27"/>
    </location>
</feature>
<gene>
    <name evidence="3" type="ORF">CTEN210_00578</name>
</gene>
<protein>
    <submittedName>
        <fullName evidence="3">Uncharacterized protein</fullName>
    </submittedName>
</protein>
<reference evidence="3 4" key="1">
    <citation type="journal article" date="2021" name="Sci. Rep.">
        <title>The genome of the diatom Chaetoceros tenuissimus carries an ancient integrated fragment of an extant virus.</title>
        <authorList>
            <person name="Hongo Y."/>
            <person name="Kimura K."/>
            <person name="Takaki Y."/>
            <person name="Yoshida Y."/>
            <person name="Baba S."/>
            <person name="Kobayashi G."/>
            <person name="Nagasaki K."/>
            <person name="Hano T."/>
            <person name="Tomaru Y."/>
        </authorList>
    </citation>
    <scope>NUCLEOTIDE SEQUENCE [LARGE SCALE GENOMIC DNA]</scope>
    <source>
        <strain evidence="3 4">NIES-3715</strain>
    </source>
</reference>
<evidence type="ECO:0000256" key="2">
    <source>
        <dbReference type="SAM" id="MobiDB-lite"/>
    </source>
</evidence>
<feature type="compositionally biased region" description="Acidic residues" evidence="2">
    <location>
        <begin position="161"/>
        <end position="177"/>
    </location>
</feature>
<keyword evidence="4" id="KW-1185">Reference proteome</keyword>
<feature type="coiled-coil region" evidence="1">
    <location>
        <begin position="305"/>
        <end position="344"/>
    </location>
</feature>
<proteinExistence type="predicted"/>
<dbReference type="Proteomes" id="UP001054902">
    <property type="component" value="Unassembled WGS sequence"/>
</dbReference>
<dbReference type="PANTHER" id="PTHR36812">
    <property type="entry name" value="NEUROFILAMENT TRIPLET M PROTEIN-LIKE PROTEIN"/>
    <property type="match status" value="1"/>
</dbReference>
<dbReference type="EMBL" id="BLLK01000019">
    <property type="protein sequence ID" value="GFH44104.1"/>
    <property type="molecule type" value="Genomic_DNA"/>
</dbReference>
<comment type="caution">
    <text evidence="3">The sequence shown here is derived from an EMBL/GenBank/DDBJ whole genome shotgun (WGS) entry which is preliminary data.</text>
</comment>
<evidence type="ECO:0000256" key="1">
    <source>
        <dbReference type="SAM" id="Coils"/>
    </source>
</evidence>
<accession>A0AAD3GZ95</accession>
<evidence type="ECO:0000313" key="4">
    <source>
        <dbReference type="Proteomes" id="UP001054902"/>
    </source>
</evidence>
<evidence type="ECO:0000313" key="3">
    <source>
        <dbReference type="EMBL" id="GFH44104.1"/>
    </source>
</evidence>